<comment type="caution">
    <text evidence="3">The sequence shown here is derived from an EMBL/GenBank/DDBJ whole genome shotgun (WGS) entry which is preliminary data.</text>
</comment>
<accession>A0A4V3AZ03</accession>
<dbReference type="InterPro" id="IPR003848">
    <property type="entry name" value="DUF218"/>
</dbReference>
<protein>
    <submittedName>
        <fullName evidence="3">YdcF family protein</fullName>
    </submittedName>
</protein>
<reference evidence="3 4" key="1">
    <citation type="submission" date="2019-01" db="EMBL/GenBank/DDBJ databases">
        <title>High-quality-draft genome sequences of five non-tuberculosis mycobacteriaceae isolated from a nosocomial environment.</title>
        <authorList>
            <person name="Tiago I."/>
            <person name="Alarico S."/>
            <person name="Pereira S.G."/>
            <person name="Coelho C."/>
            <person name="Maranha A."/>
            <person name="Empadinhas N."/>
        </authorList>
    </citation>
    <scope>NUCLEOTIDE SEQUENCE [LARGE SCALE GENOMIC DNA]</scope>
    <source>
        <strain evidence="3 4">22DIII</strain>
    </source>
</reference>
<dbReference type="CDD" id="cd06259">
    <property type="entry name" value="YdcF-like"/>
    <property type="match status" value="1"/>
</dbReference>
<dbReference type="RefSeq" id="WP_133413434.1">
    <property type="nucleotide sequence ID" value="NZ_CALTXN010000014.1"/>
</dbReference>
<gene>
    <name evidence="3" type="ORF">EUA04_08935</name>
</gene>
<name>A0A4V3AZ03_9MYCO</name>
<organism evidence="3 4">
    <name type="scientific">Mycolicibacterium obuense</name>
    <dbReference type="NCBI Taxonomy" id="1807"/>
    <lineage>
        <taxon>Bacteria</taxon>
        <taxon>Bacillati</taxon>
        <taxon>Actinomycetota</taxon>
        <taxon>Actinomycetes</taxon>
        <taxon>Mycobacteriales</taxon>
        <taxon>Mycobacteriaceae</taxon>
        <taxon>Mycolicibacterium</taxon>
    </lineage>
</organism>
<keyword evidence="1" id="KW-0472">Membrane</keyword>
<keyword evidence="1" id="KW-1133">Transmembrane helix</keyword>
<evidence type="ECO:0000259" key="2">
    <source>
        <dbReference type="Pfam" id="PF02698"/>
    </source>
</evidence>
<keyword evidence="1" id="KW-0812">Transmembrane</keyword>
<sequence length="197" mass="21926">MGEKRRSGVRAGPLPAAVYALIAVLFLNGATGTLFFAHARPDPLAKVDAIVVLGGEHDGREAYGLKLAGQGYAPTVLMSDPYGPRDPVMKRYCRRQADIEVICRPPVPSTTRGEALMTRALAEQRGWRSVIVISWRYHLPRARRIFDVCFGAPDRSVIMRDVPRTYRFSVAQWQYTFLYQYGGFVKAEVQGSCDSAT</sequence>
<feature type="transmembrane region" description="Helical" evidence="1">
    <location>
        <begin position="16"/>
        <end position="37"/>
    </location>
</feature>
<feature type="domain" description="DUF218" evidence="2">
    <location>
        <begin position="48"/>
        <end position="149"/>
    </location>
</feature>
<dbReference type="EMBL" id="SDLP01000002">
    <property type="protein sequence ID" value="TDL10053.1"/>
    <property type="molecule type" value="Genomic_DNA"/>
</dbReference>
<dbReference type="AlphaFoldDB" id="A0A4V3AZ03"/>
<proteinExistence type="predicted"/>
<evidence type="ECO:0000313" key="4">
    <source>
        <dbReference type="Proteomes" id="UP000294952"/>
    </source>
</evidence>
<dbReference type="Pfam" id="PF02698">
    <property type="entry name" value="DUF218"/>
    <property type="match status" value="1"/>
</dbReference>
<evidence type="ECO:0000256" key="1">
    <source>
        <dbReference type="SAM" id="Phobius"/>
    </source>
</evidence>
<dbReference type="Proteomes" id="UP000294952">
    <property type="component" value="Unassembled WGS sequence"/>
</dbReference>
<evidence type="ECO:0000313" key="3">
    <source>
        <dbReference type="EMBL" id="TDL10053.1"/>
    </source>
</evidence>